<dbReference type="Proteomes" id="UP000026962">
    <property type="component" value="Chromosome 4"/>
</dbReference>
<dbReference type="HOGENOM" id="CLU_176559_1_0_1"/>
<dbReference type="AlphaFoldDB" id="A0A0E0KT08"/>
<keyword evidence="2" id="KW-1185">Reference proteome</keyword>
<reference evidence="1" key="2">
    <citation type="submission" date="2018-05" db="EMBL/GenBank/DDBJ databases">
        <title>OpunRS2 (Oryza punctata Reference Sequence Version 2).</title>
        <authorList>
            <person name="Zhang J."/>
            <person name="Kudrna D."/>
            <person name="Lee S."/>
            <person name="Talag J."/>
            <person name="Welchert J."/>
            <person name="Wing R.A."/>
        </authorList>
    </citation>
    <scope>NUCLEOTIDE SEQUENCE [LARGE SCALE GENOMIC DNA]</scope>
</reference>
<proteinExistence type="predicted"/>
<accession>A0A0E0KT08</accession>
<dbReference type="EnsemblPlants" id="OPUNC04G16990.1">
    <property type="protein sequence ID" value="OPUNC04G16990.1"/>
    <property type="gene ID" value="OPUNC04G16990"/>
</dbReference>
<reference evidence="1" key="1">
    <citation type="submission" date="2015-04" db="UniProtKB">
        <authorList>
            <consortium name="EnsemblPlants"/>
        </authorList>
    </citation>
    <scope>IDENTIFICATION</scope>
</reference>
<protein>
    <submittedName>
        <fullName evidence="1">Uncharacterized protein</fullName>
    </submittedName>
</protein>
<evidence type="ECO:0000313" key="2">
    <source>
        <dbReference type="Proteomes" id="UP000026962"/>
    </source>
</evidence>
<evidence type="ECO:0000313" key="1">
    <source>
        <dbReference type="EnsemblPlants" id="OPUNC04G16990.1"/>
    </source>
</evidence>
<dbReference type="STRING" id="4537.A0A0E0KT08"/>
<organism evidence="1">
    <name type="scientific">Oryza punctata</name>
    <name type="common">Red rice</name>
    <dbReference type="NCBI Taxonomy" id="4537"/>
    <lineage>
        <taxon>Eukaryota</taxon>
        <taxon>Viridiplantae</taxon>
        <taxon>Streptophyta</taxon>
        <taxon>Embryophyta</taxon>
        <taxon>Tracheophyta</taxon>
        <taxon>Spermatophyta</taxon>
        <taxon>Magnoliopsida</taxon>
        <taxon>Liliopsida</taxon>
        <taxon>Poales</taxon>
        <taxon>Poaceae</taxon>
        <taxon>BOP clade</taxon>
        <taxon>Oryzoideae</taxon>
        <taxon>Oryzeae</taxon>
        <taxon>Oryzinae</taxon>
        <taxon>Oryza</taxon>
    </lineage>
</organism>
<name>A0A0E0KT08_ORYPU</name>
<dbReference type="Gramene" id="OPUNC04G16990.1">
    <property type="protein sequence ID" value="OPUNC04G16990.1"/>
    <property type="gene ID" value="OPUNC04G16990"/>
</dbReference>
<dbReference type="OMA" id="HRREMWL"/>
<sequence length="76" mass="8719">MSRRSTLLQMLLDDDEELISLAIDIVHDNNDEVPKCGGSVLGHAVINQERLAEPSYLPVQFRRSQYEKIQDKEVHN</sequence>